<keyword evidence="1" id="KW-1133">Transmembrane helix</keyword>
<keyword evidence="1" id="KW-0812">Transmembrane</keyword>
<feature type="transmembrane region" description="Helical" evidence="1">
    <location>
        <begin position="85"/>
        <end position="106"/>
    </location>
</feature>
<dbReference type="Proteomes" id="UP000568380">
    <property type="component" value="Unassembled WGS sequence"/>
</dbReference>
<comment type="caution">
    <text evidence="2">The sequence shown here is derived from an EMBL/GenBank/DDBJ whole genome shotgun (WGS) entry which is preliminary data.</text>
</comment>
<proteinExistence type="predicted"/>
<gene>
    <name evidence="2" type="ORF">HNR40_003173</name>
</gene>
<evidence type="ECO:0000256" key="1">
    <source>
        <dbReference type="SAM" id="Phobius"/>
    </source>
</evidence>
<keyword evidence="1" id="KW-0472">Membrane</keyword>
<feature type="transmembrane region" description="Helical" evidence="1">
    <location>
        <begin position="35"/>
        <end position="53"/>
    </location>
</feature>
<evidence type="ECO:0000313" key="3">
    <source>
        <dbReference type="Proteomes" id="UP000568380"/>
    </source>
</evidence>
<organism evidence="2 3">
    <name type="scientific">Nonomuraea endophytica</name>
    <dbReference type="NCBI Taxonomy" id="714136"/>
    <lineage>
        <taxon>Bacteria</taxon>
        <taxon>Bacillati</taxon>
        <taxon>Actinomycetota</taxon>
        <taxon>Actinomycetes</taxon>
        <taxon>Streptosporangiales</taxon>
        <taxon>Streptosporangiaceae</taxon>
        <taxon>Nonomuraea</taxon>
    </lineage>
</organism>
<evidence type="ECO:0000313" key="2">
    <source>
        <dbReference type="EMBL" id="MBB5077698.1"/>
    </source>
</evidence>
<accession>A0A7W8A1C3</accession>
<reference evidence="2 3" key="1">
    <citation type="submission" date="2020-08" db="EMBL/GenBank/DDBJ databases">
        <title>Genomic Encyclopedia of Type Strains, Phase IV (KMG-IV): sequencing the most valuable type-strain genomes for metagenomic binning, comparative biology and taxonomic classification.</title>
        <authorList>
            <person name="Goeker M."/>
        </authorList>
    </citation>
    <scope>NUCLEOTIDE SEQUENCE [LARGE SCALE GENOMIC DNA]</scope>
    <source>
        <strain evidence="2 3">DSM 45385</strain>
    </source>
</reference>
<name>A0A7W8A1C3_9ACTN</name>
<dbReference type="RefSeq" id="WP_184961819.1">
    <property type="nucleotide sequence ID" value="NZ_JACHIN010000004.1"/>
</dbReference>
<keyword evidence="3" id="KW-1185">Reference proteome</keyword>
<dbReference type="EMBL" id="JACHIN010000004">
    <property type="protein sequence ID" value="MBB5077698.1"/>
    <property type="molecule type" value="Genomic_DNA"/>
</dbReference>
<sequence>MERKAARMTLAGVVSALFAAMVVYRLLHAGGLEQTAVFYVGVPAIIAITVVLVAKPRSALGVVMAVITVGLALAGPLLGEGIVCLVFAAPLFYLVGALFGTFADYLSAERPKGPQILAAPLLMLVMLEGTGEATSMPRDEMVSASVAAAGDVAAALAAPPRFAPFTSTVLKLGFPRPLSASGTGLEPGATREIVFNPRRSLGIGAKPEPRSMTLRVKESAPGRVVFEVARDTTLARWLELREAAFTWNGVRLTVALSYRRTFDPSWYFGPIQSYAVTEAAGYLAQTFAGAR</sequence>
<feature type="transmembrane region" description="Helical" evidence="1">
    <location>
        <begin position="60"/>
        <end position="79"/>
    </location>
</feature>
<protein>
    <submittedName>
        <fullName evidence="2">Uncharacterized protein</fullName>
    </submittedName>
</protein>
<dbReference type="AlphaFoldDB" id="A0A7W8A1C3"/>